<dbReference type="PROSITE" id="PS51375">
    <property type="entry name" value="PPR"/>
    <property type="match status" value="1"/>
</dbReference>
<evidence type="ECO:0008006" key="5">
    <source>
        <dbReference type="Google" id="ProtNLM"/>
    </source>
</evidence>
<evidence type="ECO:0000256" key="1">
    <source>
        <dbReference type="ARBA" id="ARBA00022737"/>
    </source>
</evidence>
<protein>
    <recommendedName>
        <fullName evidence="5">Pentatricopeptide repeat-containing protein</fullName>
    </recommendedName>
</protein>
<accession>A0AAP0HHR4</accession>
<dbReference type="InterPro" id="IPR002885">
    <property type="entry name" value="PPR_rpt"/>
</dbReference>
<dbReference type="Proteomes" id="UP001419268">
    <property type="component" value="Unassembled WGS sequence"/>
</dbReference>
<dbReference type="InterPro" id="IPR046960">
    <property type="entry name" value="PPR_At4g14850-like_plant"/>
</dbReference>
<proteinExistence type="predicted"/>
<feature type="repeat" description="PPR" evidence="2">
    <location>
        <begin position="23"/>
        <end position="57"/>
    </location>
</feature>
<organism evidence="3 4">
    <name type="scientific">Stephania cephalantha</name>
    <dbReference type="NCBI Taxonomy" id="152367"/>
    <lineage>
        <taxon>Eukaryota</taxon>
        <taxon>Viridiplantae</taxon>
        <taxon>Streptophyta</taxon>
        <taxon>Embryophyta</taxon>
        <taxon>Tracheophyta</taxon>
        <taxon>Spermatophyta</taxon>
        <taxon>Magnoliopsida</taxon>
        <taxon>Ranunculales</taxon>
        <taxon>Menispermaceae</taxon>
        <taxon>Menispermoideae</taxon>
        <taxon>Cissampelideae</taxon>
        <taxon>Stephania</taxon>
    </lineage>
</organism>
<dbReference type="Pfam" id="PF13041">
    <property type="entry name" value="PPR_2"/>
    <property type="match status" value="1"/>
</dbReference>
<dbReference type="NCBIfam" id="TIGR00756">
    <property type="entry name" value="PPR"/>
    <property type="match status" value="1"/>
</dbReference>
<dbReference type="PANTHER" id="PTHR47926">
    <property type="entry name" value="PENTATRICOPEPTIDE REPEAT-CONTAINING PROTEIN"/>
    <property type="match status" value="1"/>
</dbReference>
<dbReference type="EMBL" id="JBBNAG010000013">
    <property type="protein sequence ID" value="KAK9083085.1"/>
    <property type="molecule type" value="Genomic_DNA"/>
</dbReference>
<dbReference type="GO" id="GO:0003723">
    <property type="term" value="F:RNA binding"/>
    <property type="evidence" value="ECO:0007669"/>
    <property type="project" value="InterPro"/>
</dbReference>
<reference evidence="3 4" key="1">
    <citation type="submission" date="2024-01" db="EMBL/GenBank/DDBJ databases">
        <title>Genome assemblies of Stephania.</title>
        <authorList>
            <person name="Yang L."/>
        </authorList>
    </citation>
    <scope>NUCLEOTIDE SEQUENCE [LARGE SCALE GENOMIC DNA]</scope>
    <source>
        <strain evidence="3">JXDWG</strain>
        <tissue evidence="3">Leaf</tissue>
    </source>
</reference>
<dbReference type="Gene3D" id="1.25.40.10">
    <property type="entry name" value="Tetratricopeptide repeat domain"/>
    <property type="match status" value="1"/>
</dbReference>
<keyword evidence="1" id="KW-0677">Repeat</keyword>
<gene>
    <name evidence="3" type="ORF">Scep_029556</name>
</gene>
<sequence>MYANFACAREAEQVFYRLEIDKTIVTWTAMIMCCAHYGCSNQALELFNQMESLNLKPDGTALISLLIACNHAGFTKQAEQYFIAMPEKYGITPELKH</sequence>
<dbReference type="InterPro" id="IPR011990">
    <property type="entry name" value="TPR-like_helical_dom_sf"/>
</dbReference>
<comment type="caution">
    <text evidence="3">The sequence shown here is derived from an EMBL/GenBank/DDBJ whole genome shotgun (WGS) entry which is preliminary data.</text>
</comment>
<name>A0AAP0HHR4_9MAGN</name>
<dbReference type="GO" id="GO:0009451">
    <property type="term" value="P:RNA modification"/>
    <property type="evidence" value="ECO:0007669"/>
    <property type="project" value="InterPro"/>
</dbReference>
<dbReference type="AlphaFoldDB" id="A0AAP0HHR4"/>
<evidence type="ECO:0000313" key="4">
    <source>
        <dbReference type="Proteomes" id="UP001419268"/>
    </source>
</evidence>
<evidence type="ECO:0000256" key="2">
    <source>
        <dbReference type="PROSITE-ProRule" id="PRU00708"/>
    </source>
</evidence>
<evidence type="ECO:0000313" key="3">
    <source>
        <dbReference type="EMBL" id="KAK9083085.1"/>
    </source>
</evidence>
<keyword evidence="4" id="KW-1185">Reference proteome</keyword>